<evidence type="ECO:0000313" key="6">
    <source>
        <dbReference type="EMBL" id="KAL0010292.1"/>
    </source>
</evidence>
<name>A0AAW2DKM2_9ROSI</name>
<evidence type="ECO:0000313" key="7">
    <source>
        <dbReference type="Proteomes" id="UP001459277"/>
    </source>
</evidence>
<dbReference type="GO" id="GO:0042300">
    <property type="term" value="F:beta-amyrin synthase activity"/>
    <property type="evidence" value="ECO:0007669"/>
    <property type="project" value="UniProtKB-ARBA"/>
</dbReference>
<comment type="similarity">
    <text evidence="1">Belongs to the terpene cyclase/mutase family.</text>
</comment>
<evidence type="ECO:0000256" key="3">
    <source>
        <dbReference type="ARBA" id="ARBA00023235"/>
    </source>
</evidence>
<dbReference type="SUPFAM" id="SSF48239">
    <property type="entry name" value="Terpenoid cyclases/Protein prenyltransferases"/>
    <property type="match status" value="1"/>
</dbReference>
<dbReference type="GO" id="GO:0016104">
    <property type="term" value="P:triterpenoid biosynthetic process"/>
    <property type="evidence" value="ECO:0007669"/>
    <property type="project" value="InterPro"/>
</dbReference>
<protein>
    <submittedName>
        <fullName evidence="6">Uncharacterized protein</fullName>
    </submittedName>
</protein>
<dbReference type="InterPro" id="IPR018333">
    <property type="entry name" value="Squalene_cyclase"/>
</dbReference>
<reference evidence="6 7" key="1">
    <citation type="submission" date="2024-01" db="EMBL/GenBank/DDBJ databases">
        <title>A telomere-to-telomere, gap-free genome of sweet tea (Lithocarpus litseifolius).</title>
        <authorList>
            <person name="Zhou J."/>
        </authorList>
    </citation>
    <scope>NUCLEOTIDE SEQUENCE [LARGE SCALE GENOMIC DNA]</scope>
    <source>
        <strain evidence="6">Zhou-2022a</strain>
        <tissue evidence="6">Leaf</tissue>
    </source>
</reference>
<keyword evidence="7" id="KW-1185">Reference proteome</keyword>
<dbReference type="InterPro" id="IPR008930">
    <property type="entry name" value="Terpenoid_cyclase/PrenylTrfase"/>
</dbReference>
<dbReference type="AlphaFoldDB" id="A0AAW2DKM2"/>
<accession>A0AAW2DKM2</accession>
<dbReference type="Gene3D" id="1.50.10.20">
    <property type="match status" value="3"/>
</dbReference>
<dbReference type="PANTHER" id="PTHR11764">
    <property type="entry name" value="TERPENE CYCLASE/MUTASE FAMILY MEMBER"/>
    <property type="match status" value="1"/>
</dbReference>
<sequence length="343" mass="39192">MFCTVFNYICMRMLGEGPDSGQDNACVRAQKWILDHGGVTHIPSWGKTWLSILGVFEWSGTNPMTPEFWLLPTFLPIHPAEPFLTRWPLNKFVREKALQVTMEHIHYEEEVSRYITIGAIGQMGIISRKHLARLKEYIWIAEDGILMQSKNGGLAAWEPAGAQEWLEMLNPVEFYDGIVIEHEYVECTASAIQALVLFKKLYPGHRKKEIEDFITNAVRYIENMQMLDGSWYGNWGIVLCMEYIPLEGNQSNLVQTAWAMMGLIHAGQAERDPTPLHHSAKLIINSLMEDDDFPQQETTGVHMKNGMLHYSAYRNVFPLWALAEYRKCVPLCHPKQCSGVASC</sequence>
<dbReference type="PANTHER" id="PTHR11764:SF58">
    <property type="entry name" value="BETA-AMYRIN SYNTHASE-RELATED"/>
    <property type="match status" value="1"/>
</dbReference>
<dbReference type="InterPro" id="IPR032696">
    <property type="entry name" value="SQ_cyclase_C"/>
</dbReference>
<organism evidence="6 7">
    <name type="scientific">Lithocarpus litseifolius</name>
    <dbReference type="NCBI Taxonomy" id="425828"/>
    <lineage>
        <taxon>Eukaryota</taxon>
        <taxon>Viridiplantae</taxon>
        <taxon>Streptophyta</taxon>
        <taxon>Embryophyta</taxon>
        <taxon>Tracheophyta</taxon>
        <taxon>Spermatophyta</taxon>
        <taxon>Magnoliopsida</taxon>
        <taxon>eudicotyledons</taxon>
        <taxon>Gunneridae</taxon>
        <taxon>Pentapetalae</taxon>
        <taxon>rosids</taxon>
        <taxon>fabids</taxon>
        <taxon>Fagales</taxon>
        <taxon>Fagaceae</taxon>
        <taxon>Lithocarpus</taxon>
    </lineage>
</organism>
<keyword evidence="2" id="KW-0677">Repeat</keyword>
<evidence type="ECO:0000256" key="2">
    <source>
        <dbReference type="ARBA" id="ARBA00022737"/>
    </source>
</evidence>
<comment type="caution">
    <text evidence="6">The sequence shown here is derived from an EMBL/GenBank/DDBJ whole genome shotgun (WGS) entry which is preliminary data.</text>
</comment>
<keyword evidence="3" id="KW-0413">Isomerase</keyword>
<dbReference type="Pfam" id="PF13249">
    <property type="entry name" value="SQHop_cyclase_N"/>
    <property type="match status" value="1"/>
</dbReference>
<proteinExistence type="inferred from homology"/>
<feature type="domain" description="Squalene cyclase C-terminal" evidence="4">
    <location>
        <begin position="249"/>
        <end position="327"/>
    </location>
</feature>
<feature type="domain" description="Squalene cyclase N-terminal" evidence="5">
    <location>
        <begin position="2"/>
        <end position="80"/>
    </location>
</feature>
<dbReference type="EMBL" id="JAZDWU010000002">
    <property type="protein sequence ID" value="KAL0010292.1"/>
    <property type="molecule type" value="Genomic_DNA"/>
</dbReference>
<evidence type="ECO:0000256" key="1">
    <source>
        <dbReference type="ARBA" id="ARBA00009755"/>
    </source>
</evidence>
<feature type="domain" description="Squalene cyclase C-terminal" evidence="4">
    <location>
        <begin position="145"/>
        <end position="237"/>
    </location>
</feature>
<evidence type="ECO:0000259" key="4">
    <source>
        <dbReference type="Pfam" id="PF13243"/>
    </source>
</evidence>
<dbReference type="Proteomes" id="UP001459277">
    <property type="component" value="Unassembled WGS sequence"/>
</dbReference>
<dbReference type="InterPro" id="IPR032697">
    <property type="entry name" value="SQ_cyclase_N"/>
</dbReference>
<dbReference type="GO" id="GO:0005811">
    <property type="term" value="C:lipid droplet"/>
    <property type="evidence" value="ECO:0007669"/>
    <property type="project" value="InterPro"/>
</dbReference>
<gene>
    <name evidence="6" type="ORF">SO802_005400</name>
</gene>
<dbReference type="Pfam" id="PF13243">
    <property type="entry name" value="SQHop_cyclase_C"/>
    <property type="match status" value="2"/>
</dbReference>
<evidence type="ECO:0000259" key="5">
    <source>
        <dbReference type="Pfam" id="PF13249"/>
    </source>
</evidence>